<protein>
    <submittedName>
        <fullName evidence="1">DsbA family protein</fullName>
    </submittedName>
</protein>
<name>A0A1T2KYL1_9GAMM</name>
<dbReference type="Gene3D" id="1.10.472.60">
    <property type="entry name" value="putative protein disulfide isomerase domain"/>
    <property type="match status" value="1"/>
</dbReference>
<sequence length="203" mass="23402">MTRVLYFVHDPMCSWCWAFRPVWDAVVRGLPEDVEVRRLLGGLAPDSDEPMPREMRQKLQGIWRVIRQKVPGTEFNFDFWEKCRPRRSTFPACRAVIAARWQGVEYKESMIFAIQRAYYLEARNPSDSDTLVSLAGKLGMDADRFSRDLAFTAARDELADEIYRCRSMGVMSFPSLVLESGGTRRLLQHNYLDAELILSQIAG</sequence>
<gene>
    <name evidence="1" type="ORF">BOW51_00245</name>
</gene>
<dbReference type="AlphaFoldDB" id="A0A1T2KYL1"/>
<dbReference type="PANTHER" id="PTHR13887:SF54">
    <property type="entry name" value="DSBA FAMILY PROTEIN"/>
    <property type="match status" value="1"/>
</dbReference>
<dbReference type="RefSeq" id="WP_078485525.1">
    <property type="nucleotide sequence ID" value="NZ_MPRJ01000001.1"/>
</dbReference>
<reference evidence="1 2" key="1">
    <citation type="submission" date="2016-11" db="EMBL/GenBank/DDBJ databases">
        <title>Mixed transmission modes and dynamic genome evolution in an obligate animal-bacterial symbiosis.</title>
        <authorList>
            <person name="Russell S.L."/>
            <person name="Corbett-Detig R.B."/>
            <person name="Cavanaugh C.M."/>
        </authorList>
    </citation>
    <scope>NUCLEOTIDE SEQUENCE [LARGE SCALE GENOMIC DNA]</scope>
    <source>
        <strain evidence="1">Se-Cadez</strain>
    </source>
</reference>
<evidence type="ECO:0000313" key="2">
    <source>
        <dbReference type="Proteomes" id="UP000190896"/>
    </source>
</evidence>
<dbReference type="EMBL" id="MPRJ01000001">
    <property type="protein sequence ID" value="OOZ37874.1"/>
    <property type="molecule type" value="Genomic_DNA"/>
</dbReference>
<proteinExistence type="predicted"/>
<dbReference type="PANTHER" id="PTHR13887">
    <property type="entry name" value="GLUTATHIONE S-TRANSFERASE KAPPA"/>
    <property type="match status" value="1"/>
</dbReference>
<comment type="caution">
    <text evidence="1">The sequence shown here is derived from an EMBL/GenBank/DDBJ whole genome shotgun (WGS) entry which is preliminary data.</text>
</comment>
<evidence type="ECO:0000313" key="1">
    <source>
        <dbReference type="EMBL" id="OOZ37874.1"/>
    </source>
</evidence>
<dbReference type="Proteomes" id="UP000190896">
    <property type="component" value="Unassembled WGS sequence"/>
</dbReference>
<dbReference type="Gene3D" id="3.40.30.10">
    <property type="entry name" value="Glutaredoxin"/>
    <property type="match status" value="1"/>
</dbReference>
<dbReference type="CDD" id="cd03025">
    <property type="entry name" value="DsbA_FrnE_like"/>
    <property type="match status" value="1"/>
</dbReference>
<dbReference type="OrthoDB" id="9813770at2"/>
<accession>A0A1T2KYL1</accession>
<organism evidence="1 2">
    <name type="scientific">Solemya velesiana gill symbiont</name>
    <dbReference type="NCBI Taxonomy" id="1918948"/>
    <lineage>
        <taxon>Bacteria</taxon>
        <taxon>Pseudomonadati</taxon>
        <taxon>Pseudomonadota</taxon>
        <taxon>Gammaproteobacteria</taxon>
        <taxon>sulfur-oxidizing symbionts</taxon>
    </lineage>
</organism>
<dbReference type="Pfam" id="PF13743">
    <property type="entry name" value="Thioredoxin_5"/>
    <property type="match status" value="1"/>
</dbReference>
<dbReference type="SUPFAM" id="SSF52833">
    <property type="entry name" value="Thioredoxin-like"/>
    <property type="match status" value="1"/>
</dbReference>
<keyword evidence="2" id="KW-1185">Reference proteome</keyword>
<dbReference type="InterPro" id="IPR036249">
    <property type="entry name" value="Thioredoxin-like_sf"/>
</dbReference>